<evidence type="ECO:0000313" key="3">
    <source>
        <dbReference type="Proteomes" id="UP001597053"/>
    </source>
</evidence>
<gene>
    <name evidence="2" type="ORF">ACFQZ8_24205</name>
</gene>
<keyword evidence="1" id="KW-0472">Membrane</keyword>
<evidence type="ECO:0000313" key="2">
    <source>
        <dbReference type="EMBL" id="MFD0787014.1"/>
    </source>
</evidence>
<keyword evidence="1" id="KW-1133">Transmembrane helix</keyword>
<feature type="transmembrane region" description="Helical" evidence="1">
    <location>
        <begin position="41"/>
        <end position="58"/>
    </location>
</feature>
<evidence type="ECO:0000256" key="1">
    <source>
        <dbReference type="SAM" id="Phobius"/>
    </source>
</evidence>
<dbReference type="EMBL" id="JBHTHM010001711">
    <property type="protein sequence ID" value="MFD0787014.1"/>
    <property type="molecule type" value="Genomic_DNA"/>
</dbReference>
<keyword evidence="1" id="KW-0812">Transmembrane</keyword>
<feature type="non-terminal residue" evidence="2">
    <location>
        <position position="238"/>
    </location>
</feature>
<reference evidence="3" key="1">
    <citation type="journal article" date="2019" name="Int. J. Syst. Evol. Microbiol.">
        <title>The Global Catalogue of Microorganisms (GCM) 10K type strain sequencing project: providing services to taxonomists for standard genome sequencing and annotation.</title>
        <authorList>
            <consortium name="The Broad Institute Genomics Platform"/>
            <consortium name="The Broad Institute Genome Sequencing Center for Infectious Disease"/>
            <person name="Wu L."/>
            <person name="Ma J."/>
        </authorList>
    </citation>
    <scope>NUCLEOTIDE SEQUENCE [LARGE SCALE GENOMIC DNA]</scope>
    <source>
        <strain evidence="3">JCM 32148</strain>
    </source>
</reference>
<keyword evidence="3" id="KW-1185">Reference proteome</keyword>
<dbReference type="Proteomes" id="UP001597053">
    <property type="component" value="Unassembled WGS sequence"/>
</dbReference>
<name>A0ABW3A8C1_9ACTN</name>
<sequence length="238" mass="26015">MSTVVVKRPPRRPAPEIPVGELPVEAPPEIPAVAGGRWQQLLMLLPMLGGTVAMAMMFGRGGGAYSYVVGAMFGLSSLAMLVTSWGSASGTPRKSEMMAARREYLRHLSSLRRRVRETAERQRAGLHYRHPHPERLWSTVTSHRVWERRPTDPDFAVVRVGVGPQTLATPLIPPVTRPLEELEPMTAGALRRFLDAYSVVPDLPVALSLRSFARVFVRQVSGSESTGRTVSGPAMDGG</sequence>
<proteinExistence type="predicted"/>
<accession>A0ABW3A8C1</accession>
<feature type="transmembrane region" description="Helical" evidence="1">
    <location>
        <begin position="64"/>
        <end position="88"/>
    </location>
</feature>
<protein>
    <submittedName>
        <fullName evidence="2">Type VII secretion protein EccC</fullName>
    </submittedName>
</protein>
<organism evidence="2 3">
    <name type="scientific">Micromonospora azadirachtae</name>
    <dbReference type="NCBI Taxonomy" id="1970735"/>
    <lineage>
        <taxon>Bacteria</taxon>
        <taxon>Bacillati</taxon>
        <taxon>Actinomycetota</taxon>
        <taxon>Actinomycetes</taxon>
        <taxon>Micromonosporales</taxon>
        <taxon>Micromonosporaceae</taxon>
        <taxon>Micromonospora</taxon>
    </lineage>
</organism>
<comment type="caution">
    <text evidence="2">The sequence shown here is derived from an EMBL/GenBank/DDBJ whole genome shotgun (WGS) entry which is preliminary data.</text>
</comment>